<accession>A0A2T4JGP3</accession>
<dbReference type="GO" id="GO:0051082">
    <property type="term" value="F:unfolded protein binding"/>
    <property type="evidence" value="ECO:0007669"/>
    <property type="project" value="InterPro"/>
</dbReference>
<dbReference type="InterPro" id="IPR024930">
    <property type="entry name" value="Skp_dom_sf"/>
</dbReference>
<dbReference type="OrthoDB" id="7868372at2"/>
<reference evidence="2 3" key="1">
    <citation type="submission" date="2018-03" db="EMBL/GenBank/DDBJ databases">
        <title>Rhodobacter veldkampii.</title>
        <authorList>
            <person name="Meyer T.E."/>
            <person name="Miller S."/>
            <person name="Lodha T."/>
            <person name="Gandham S."/>
            <person name="Chintalapati S."/>
            <person name="Chintalapati V.R."/>
        </authorList>
    </citation>
    <scope>NUCLEOTIDE SEQUENCE [LARGE SCALE GENOMIC DNA]</scope>
    <source>
        <strain evidence="2 3">DSM 11550</strain>
    </source>
</reference>
<feature type="signal peptide" evidence="1">
    <location>
        <begin position="1"/>
        <end position="20"/>
    </location>
</feature>
<dbReference type="AlphaFoldDB" id="A0A2T4JGP3"/>
<evidence type="ECO:0000256" key="1">
    <source>
        <dbReference type="SAM" id="SignalP"/>
    </source>
</evidence>
<evidence type="ECO:0000313" key="2">
    <source>
        <dbReference type="EMBL" id="PTE17085.1"/>
    </source>
</evidence>
<proteinExistence type="predicted"/>
<dbReference type="SMART" id="SM00935">
    <property type="entry name" value="OmpH"/>
    <property type="match status" value="1"/>
</dbReference>
<sequence>MRLAPVLAVLALLLVSPALAQQAPEGRGPVVLVSPVLTVEQERLFGESAWGKRVSAEFRASLAALEAENQRIAEGLTAEEKALTERRTSMKPEDFRVEADAFDARVTGIRRAQDAKSRDISRAAEAERAAFYEAALPVMGAVMAQRGAVAILERKAVFLAAEAIDVTDDLVARIDATLGAGPEAAPPAATED</sequence>
<feature type="chain" id="PRO_5015784451" description="Outer membrane chaperone Skp" evidence="1">
    <location>
        <begin position="21"/>
        <end position="192"/>
    </location>
</feature>
<dbReference type="InterPro" id="IPR005632">
    <property type="entry name" value="Chaperone_Skp"/>
</dbReference>
<comment type="caution">
    <text evidence="2">The sequence shown here is derived from an EMBL/GenBank/DDBJ whole genome shotgun (WGS) entry which is preliminary data.</text>
</comment>
<evidence type="ECO:0000313" key="3">
    <source>
        <dbReference type="Proteomes" id="UP000241899"/>
    </source>
</evidence>
<gene>
    <name evidence="2" type="ORF">C5F46_10910</name>
</gene>
<dbReference type="Gene3D" id="3.30.910.20">
    <property type="entry name" value="Skp domain"/>
    <property type="match status" value="1"/>
</dbReference>
<keyword evidence="1" id="KW-0732">Signal</keyword>
<organism evidence="2 3">
    <name type="scientific">Phaeovulum veldkampii DSM 11550</name>
    <dbReference type="NCBI Taxonomy" id="1185920"/>
    <lineage>
        <taxon>Bacteria</taxon>
        <taxon>Pseudomonadati</taxon>
        <taxon>Pseudomonadota</taxon>
        <taxon>Alphaproteobacteria</taxon>
        <taxon>Rhodobacterales</taxon>
        <taxon>Paracoccaceae</taxon>
        <taxon>Phaeovulum</taxon>
    </lineage>
</organism>
<dbReference type="RefSeq" id="WP_107325385.1">
    <property type="nucleotide sequence ID" value="NZ_NHSP01000105.1"/>
</dbReference>
<evidence type="ECO:0008006" key="4">
    <source>
        <dbReference type="Google" id="ProtNLM"/>
    </source>
</evidence>
<dbReference type="Pfam" id="PF03938">
    <property type="entry name" value="OmpH"/>
    <property type="match status" value="1"/>
</dbReference>
<keyword evidence="3" id="KW-1185">Reference proteome</keyword>
<protein>
    <recommendedName>
        <fullName evidence="4">Outer membrane chaperone Skp</fullName>
    </recommendedName>
</protein>
<dbReference type="EMBL" id="PZKF01000024">
    <property type="protein sequence ID" value="PTE17085.1"/>
    <property type="molecule type" value="Genomic_DNA"/>
</dbReference>
<dbReference type="SUPFAM" id="SSF111384">
    <property type="entry name" value="OmpH-like"/>
    <property type="match status" value="1"/>
</dbReference>
<dbReference type="Proteomes" id="UP000241899">
    <property type="component" value="Unassembled WGS sequence"/>
</dbReference>
<name>A0A2T4JGP3_9RHOB</name>